<evidence type="ECO:0000256" key="1">
    <source>
        <dbReference type="SAM" id="MobiDB-lite"/>
    </source>
</evidence>
<name>A0A9Q0IJ53_9TELE</name>
<feature type="compositionally biased region" description="Basic and acidic residues" evidence="1">
    <location>
        <begin position="43"/>
        <end position="57"/>
    </location>
</feature>
<sequence length="101" mass="11503">MFTRTIVILALAKPPAAPPQTGDVNMKTHMLIRLLGREGGVGRGREKEEVRERFDARRNHRRRAGEIITSTSPDQRFPDQRSLESRPELPRPDVPIPDQLV</sequence>
<keyword evidence="3" id="KW-1185">Reference proteome</keyword>
<protein>
    <submittedName>
        <fullName evidence="2">Uncharacterized protein</fullName>
    </submittedName>
</protein>
<accession>A0A9Q0IJ53</accession>
<feature type="compositionally biased region" description="Basic and acidic residues" evidence="1">
    <location>
        <begin position="76"/>
        <end position="91"/>
    </location>
</feature>
<dbReference type="AlphaFoldDB" id="A0A9Q0IJ53"/>
<dbReference type="Proteomes" id="UP001148018">
    <property type="component" value="Unassembled WGS sequence"/>
</dbReference>
<feature type="region of interest" description="Disordered" evidence="1">
    <location>
        <begin position="41"/>
        <end position="101"/>
    </location>
</feature>
<dbReference type="EMBL" id="JANIIK010000048">
    <property type="protein sequence ID" value="KAJ3598961.1"/>
    <property type="molecule type" value="Genomic_DNA"/>
</dbReference>
<proteinExistence type="predicted"/>
<evidence type="ECO:0000313" key="3">
    <source>
        <dbReference type="Proteomes" id="UP001148018"/>
    </source>
</evidence>
<reference evidence="2" key="1">
    <citation type="submission" date="2022-07" db="EMBL/GenBank/DDBJ databases">
        <title>Chromosome-level genome of Muraenolepis orangiensis.</title>
        <authorList>
            <person name="Kim J."/>
        </authorList>
    </citation>
    <scope>NUCLEOTIDE SEQUENCE</scope>
    <source>
        <strain evidence="2">KU_S4_2022</strain>
        <tissue evidence="2">Muscle</tissue>
    </source>
</reference>
<organism evidence="2 3">
    <name type="scientific">Muraenolepis orangiensis</name>
    <name type="common">Patagonian moray cod</name>
    <dbReference type="NCBI Taxonomy" id="630683"/>
    <lineage>
        <taxon>Eukaryota</taxon>
        <taxon>Metazoa</taxon>
        <taxon>Chordata</taxon>
        <taxon>Craniata</taxon>
        <taxon>Vertebrata</taxon>
        <taxon>Euteleostomi</taxon>
        <taxon>Actinopterygii</taxon>
        <taxon>Neopterygii</taxon>
        <taxon>Teleostei</taxon>
        <taxon>Neoteleostei</taxon>
        <taxon>Acanthomorphata</taxon>
        <taxon>Zeiogadaria</taxon>
        <taxon>Gadariae</taxon>
        <taxon>Gadiformes</taxon>
        <taxon>Muraenolepidoidei</taxon>
        <taxon>Muraenolepididae</taxon>
        <taxon>Muraenolepis</taxon>
    </lineage>
</organism>
<comment type="caution">
    <text evidence="2">The sequence shown here is derived from an EMBL/GenBank/DDBJ whole genome shotgun (WGS) entry which is preliminary data.</text>
</comment>
<gene>
    <name evidence="2" type="ORF">NHX12_032924</name>
</gene>
<evidence type="ECO:0000313" key="2">
    <source>
        <dbReference type="EMBL" id="KAJ3598961.1"/>
    </source>
</evidence>